<keyword evidence="2" id="KW-1185">Reference proteome</keyword>
<evidence type="ECO:0000313" key="2">
    <source>
        <dbReference type="Proteomes" id="UP000805649"/>
    </source>
</evidence>
<dbReference type="Proteomes" id="UP000805649">
    <property type="component" value="Unassembled WGS sequence"/>
</dbReference>
<proteinExistence type="predicted"/>
<comment type="caution">
    <text evidence="1">The sequence shown here is derived from an EMBL/GenBank/DDBJ whole genome shotgun (WGS) entry which is preliminary data.</text>
</comment>
<gene>
    <name evidence="1" type="ORF">CTRU02_205461</name>
</gene>
<accession>A0ACC3Z427</accession>
<sequence>MKFSATTVALTAFFGTSIANPVKRDVEERQLPLKLIDPLKGVANAGALGFALPPIPAFTGPDALSLPLPPNQAVDAAKALTTSLLTSALNLGNGIPGADFALTGLSGLPGIGPITSTIGAGSLNAVQGDLLTLAILNILGNHTALLNNLGPTSLLNILPGLKSNQLLDIQKLTNGALTNVNPLTKVGGILELLGNLGGQSTGGIGIANLEGLRDLVSTLTGLLTLLTSTLKTLFNIIAQITGGLPGGIGGIGIGN</sequence>
<reference evidence="1 2" key="1">
    <citation type="journal article" date="2020" name="Phytopathology">
        <title>Genome Sequence Resources of Colletotrichum truncatum, C. plurivorum, C. musicola, and C. sojae: Four Species Pathogenic to Soybean (Glycine max).</title>
        <authorList>
            <person name="Rogerio F."/>
            <person name="Boufleur T.R."/>
            <person name="Ciampi-Guillardi M."/>
            <person name="Sukno S.A."/>
            <person name="Thon M.R."/>
            <person name="Massola Junior N.S."/>
            <person name="Baroncelli R."/>
        </authorList>
    </citation>
    <scope>NUCLEOTIDE SEQUENCE [LARGE SCALE GENOMIC DNA]</scope>
    <source>
        <strain evidence="1 2">CMES1059</strain>
    </source>
</reference>
<evidence type="ECO:0000313" key="1">
    <source>
        <dbReference type="EMBL" id="KAL0938851.1"/>
    </source>
</evidence>
<name>A0ACC3Z427_COLTU</name>
<protein>
    <submittedName>
        <fullName evidence="1">Uncharacterized protein</fullName>
    </submittedName>
</protein>
<dbReference type="EMBL" id="VUJX02000003">
    <property type="protein sequence ID" value="KAL0938851.1"/>
    <property type="molecule type" value="Genomic_DNA"/>
</dbReference>
<organism evidence="1 2">
    <name type="scientific">Colletotrichum truncatum</name>
    <name type="common">Anthracnose fungus</name>
    <name type="synonym">Colletotrichum capsici</name>
    <dbReference type="NCBI Taxonomy" id="5467"/>
    <lineage>
        <taxon>Eukaryota</taxon>
        <taxon>Fungi</taxon>
        <taxon>Dikarya</taxon>
        <taxon>Ascomycota</taxon>
        <taxon>Pezizomycotina</taxon>
        <taxon>Sordariomycetes</taxon>
        <taxon>Hypocreomycetidae</taxon>
        <taxon>Glomerellales</taxon>
        <taxon>Glomerellaceae</taxon>
        <taxon>Colletotrichum</taxon>
        <taxon>Colletotrichum truncatum species complex</taxon>
    </lineage>
</organism>